<dbReference type="AlphaFoldDB" id="A0A644ZQ46"/>
<name>A0A644ZQ46_9ZZZZ</name>
<accession>A0A644ZQ46</accession>
<sequence>MPPAKYRLIIRQRIALLGLDLYPGVVVDADEIAEVVEHLAAIEHVLRRVVRFVGGHLLGQELECGLVGRGVADVFGVTRGDVGAAEEVDKLLGSVHILACFEYDDVIKPVVRAFLGYGVGQVGVFRHAVVGVAGIHHAERGASRDHLFFDVIAGVSKHERFLCDERVARFGDLRFVTRVHRIVELFERDADGVAYAVVHEYLVIVLLVPEYVPAFDRFVDHGGVVKYADGTPHVRYRVLVTGIKVDVEEAAVDIGHVGNFVVVDFGEHIFLNHALDDIVRREADIVNVALGLKLNEHFFVGGHGVIVDGYARFLLKVVEYRLVDIIAPVENIERLGAGSAAGAGRKAERGEHDERRCQDEGSESFHCPWYSFVLKNNTVLIAAGRTD</sequence>
<gene>
    <name evidence="1" type="ORF">SDC9_89763</name>
</gene>
<dbReference type="EMBL" id="VSSQ01009970">
    <property type="protein sequence ID" value="MPM43090.1"/>
    <property type="molecule type" value="Genomic_DNA"/>
</dbReference>
<reference evidence="1" key="1">
    <citation type="submission" date="2019-08" db="EMBL/GenBank/DDBJ databases">
        <authorList>
            <person name="Kucharzyk K."/>
            <person name="Murdoch R.W."/>
            <person name="Higgins S."/>
            <person name="Loffler F."/>
        </authorList>
    </citation>
    <scope>NUCLEOTIDE SEQUENCE</scope>
</reference>
<evidence type="ECO:0000313" key="1">
    <source>
        <dbReference type="EMBL" id="MPM43090.1"/>
    </source>
</evidence>
<proteinExistence type="predicted"/>
<protein>
    <submittedName>
        <fullName evidence="1">Uncharacterized protein</fullName>
    </submittedName>
</protein>
<comment type="caution">
    <text evidence="1">The sequence shown here is derived from an EMBL/GenBank/DDBJ whole genome shotgun (WGS) entry which is preliminary data.</text>
</comment>
<organism evidence="1">
    <name type="scientific">bioreactor metagenome</name>
    <dbReference type="NCBI Taxonomy" id="1076179"/>
    <lineage>
        <taxon>unclassified sequences</taxon>
        <taxon>metagenomes</taxon>
        <taxon>ecological metagenomes</taxon>
    </lineage>
</organism>